<dbReference type="AlphaFoldDB" id="A0A8S1TDU1"/>
<organism evidence="1 2">
    <name type="scientific">Paramecium pentaurelia</name>
    <dbReference type="NCBI Taxonomy" id="43138"/>
    <lineage>
        <taxon>Eukaryota</taxon>
        <taxon>Sar</taxon>
        <taxon>Alveolata</taxon>
        <taxon>Ciliophora</taxon>
        <taxon>Intramacronucleata</taxon>
        <taxon>Oligohymenophorea</taxon>
        <taxon>Peniculida</taxon>
        <taxon>Parameciidae</taxon>
        <taxon>Paramecium</taxon>
    </lineage>
</organism>
<dbReference type="EMBL" id="CAJJDO010000020">
    <property type="protein sequence ID" value="CAD8150530.1"/>
    <property type="molecule type" value="Genomic_DNA"/>
</dbReference>
<evidence type="ECO:0000313" key="2">
    <source>
        <dbReference type="Proteomes" id="UP000689195"/>
    </source>
</evidence>
<sequence length="237" mass="28251">MQNRNIIIFSPNQQELQENQQSIENHTYQAQSINAIQYQYQNMQQPQIQRIKLEEGVQKQPLIKIRNDIQINLERQGYFQKIFQSVSDDINANNQQYNLYPYIKDDQVIFQFWKFEFKGQGNFQDRYISGILKLKPDHPLSAPIFYFDPIHTDQGDEVIQNESVYGDHSLCIPLFSYWKKTTKEQEILQAIEQNFNNPSWSQSDVPANPLFAYQSEQEKQKIQNRQAQFLPFFEKQI</sequence>
<keyword evidence="2" id="KW-1185">Reference proteome</keyword>
<protein>
    <submittedName>
        <fullName evidence="1">Uncharacterized protein</fullName>
    </submittedName>
</protein>
<proteinExistence type="predicted"/>
<dbReference type="OrthoDB" id="300659at2759"/>
<name>A0A8S1TDU1_9CILI</name>
<accession>A0A8S1TDU1</accession>
<dbReference type="Proteomes" id="UP000689195">
    <property type="component" value="Unassembled WGS sequence"/>
</dbReference>
<evidence type="ECO:0000313" key="1">
    <source>
        <dbReference type="EMBL" id="CAD8150530.1"/>
    </source>
</evidence>
<comment type="caution">
    <text evidence="1">The sequence shown here is derived from an EMBL/GenBank/DDBJ whole genome shotgun (WGS) entry which is preliminary data.</text>
</comment>
<gene>
    <name evidence="1" type="ORF">PPENT_87.1.T0200307</name>
</gene>
<reference evidence="1" key="1">
    <citation type="submission" date="2021-01" db="EMBL/GenBank/DDBJ databases">
        <authorList>
            <consortium name="Genoscope - CEA"/>
            <person name="William W."/>
        </authorList>
    </citation>
    <scope>NUCLEOTIDE SEQUENCE</scope>
</reference>